<dbReference type="STRING" id="288004.AL038_03195"/>
<dbReference type="Pfam" id="PF20260">
    <property type="entry name" value="PUA_4"/>
    <property type="match status" value="1"/>
</dbReference>
<dbReference type="RefSeq" id="WP_062148932.1">
    <property type="nucleotide sequence ID" value="NZ_CP012373.2"/>
</dbReference>
<evidence type="ECO:0000256" key="1">
    <source>
        <dbReference type="ARBA" id="ARBA00004496"/>
    </source>
</evidence>
<protein>
    <recommendedName>
        <fullName evidence="4 12">Ribosomal RNA small subunit methyltransferase E</fullName>
        <ecNumber evidence="3 12">2.1.1.193</ecNumber>
    </recommendedName>
</protein>
<dbReference type="PIRSF" id="PIRSF015601">
    <property type="entry name" value="MTase_slr0722"/>
    <property type="match status" value="1"/>
</dbReference>
<organism evidence="15 16">
    <name type="scientific">Beggiatoa leptomitoformis</name>
    <dbReference type="NCBI Taxonomy" id="288004"/>
    <lineage>
        <taxon>Bacteria</taxon>
        <taxon>Pseudomonadati</taxon>
        <taxon>Pseudomonadota</taxon>
        <taxon>Gammaproteobacteria</taxon>
        <taxon>Thiotrichales</taxon>
        <taxon>Thiotrichaceae</taxon>
        <taxon>Beggiatoa</taxon>
    </lineage>
</organism>
<evidence type="ECO:0000259" key="14">
    <source>
        <dbReference type="Pfam" id="PF20260"/>
    </source>
</evidence>
<keyword evidence="5 12" id="KW-0963">Cytoplasm</keyword>
<dbReference type="InterPro" id="IPR029026">
    <property type="entry name" value="tRNA_m1G_MTases_N"/>
</dbReference>
<keyword evidence="16" id="KW-1185">Reference proteome</keyword>
<dbReference type="InterPro" id="IPR029028">
    <property type="entry name" value="Alpha/beta_knot_MTases"/>
</dbReference>
<sequence length="243" mass="26962">MRLSRFFLASPLATNTVFDLPKEVLHYMLTVLRLREGDRLRVFNGQGGEYDACLIDVGKKSARLRVSEWHTIERESPLSLTLVQAISRTDHMDYALQKAVELGVTCIVPIMTERSVRLDPITATKRTQHWQKILISACEQSGRNRLPLLRPVTSLTQYLTEPADGLAYVLSPTANQALPLHMATPPTAIRVLIGAEGGLSDTEIADAEQVGYKAVSLGTRILRTETATISILTIFQMLYGDLS</sequence>
<comment type="subcellular location">
    <subcellularLocation>
        <location evidence="1 12">Cytoplasm</location>
    </subcellularLocation>
</comment>
<dbReference type="KEGG" id="blep:AL038_03195"/>
<dbReference type="AlphaFoldDB" id="A0A2N9YBB2"/>
<evidence type="ECO:0000313" key="15">
    <source>
        <dbReference type="EMBL" id="AUI67734.1"/>
    </source>
</evidence>
<evidence type="ECO:0000256" key="2">
    <source>
        <dbReference type="ARBA" id="ARBA00005528"/>
    </source>
</evidence>
<gene>
    <name evidence="15" type="ORF">BLE401_02835</name>
</gene>
<reference evidence="16" key="1">
    <citation type="submission" date="2016-12" db="EMBL/GenBank/DDBJ databases">
        <title>Complete Genome Sequence of Beggiatoa leptomitiformis D-401.</title>
        <authorList>
            <person name="Fomenkov A."/>
            <person name="Vincze T."/>
            <person name="Grabovich M."/>
            <person name="Anton B.P."/>
            <person name="Dubinina G."/>
            <person name="Orlova M."/>
            <person name="Belousova E."/>
            <person name="Roberts R.J."/>
        </authorList>
    </citation>
    <scope>NUCLEOTIDE SEQUENCE [LARGE SCALE GENOMIC DNA]</scope>
    <source>
        <strain evidence="16">D-401</strain>
    </source>
</reference>
<name>A0A2N9YBB2_9GAMM</name>
<dbReference type="SUPFAM" id="SSF75217">
    <property type="entry name" value="alpha/beta knot"/>
    <property type="match status" value="1"/>
</dbReference>
<dbReference type="NCBIfam" id="TIGR00046">
    <property type="entry name" value="RsmE family RNA methyltransferase"/>
    <property type="match status" value="1"/>
</dbReference>
<accession>A0A2N9YBB2</accession>
<evidence type="ECO:0000256" key="8">
    <source>
        <dbReference type="ARBA" id="ARBA00022679"/>
    </source>
</evidence>
<evidence type="ECO:0000256" key="5">
    <source>
        <dbReference type="ARBA" id="ARBA00022490"/>
    </source>
</evidence>
<dbReference type="NCBIfam" id="NF008692">
    <property type="entry name" value="PRK11713.1-5"/>
    <property type="match status" value="1"/>
</dbReference>
<evidence type="ECO:0000259" key="13">
    <source>
        <dbReference type="Pfam" id="PF04452"/>
    </source>
</evidence>
<evidence type="ECO:0000256" key="12">
    <source>
        <dbReference type="PIRNR" id="PIRNR015601"/>
    </source>
</evidence>
<dbReference type="Gene3D" id="2.40.240.20">
    <property type="entry name" value="Hypothetical PUA domain-like, domain 1"/>
    <property type="match status" value="1"/>
</dbReference>
<dbReference type="GO" id="GO:0005737">
    <property type="term" value="C:cytoplasm"/>
    <property type="evidence" value="ECO:0007669"/>
    <property type="project" value="UniProtKB-SubCell"/>
</dbReference>
<dbReference type="OrthoDB" id="9815641at2"/>
<evidence type="ECO:0000313" key="16">
    <source>
        <dbReference type="Proteomes" id="UP000234271"/>
    </source>
</evidence>
<dbReference type="GO" id="GO:0070042">
    <property type="term" value="F:rRNA (uridine-N3-)-methyltransferase activity"/>
    <property type="evidence" value="ECO:0007669"/>
    <property type="project" value="TreeGrafter"/>
</dbReference>
<keyword evidence="9 12" id="KW-0949">S-adenosyl-L-methionine</keyword>
<dbReference type="InterPro" id="IPR046887">
    <property type="entry name" value="RsmE_PUA-like"/>
</dbReference>
<evidence type="ECO:0000256" key="11">
    <source>
        <dbReference type="ARBA" id="ARBA00047944"/>
    </source>
</evidence>
<dbReference type="PANTHER" id="PTHR30027:SF3">
    <property type="entry name" value="16S RRNA (URACIL(1498)-N(3))-METHYLTRANSFERASE"/>
    <property type="match status" value="1"/>
</dbReference>
<dbReference type="InterPro" id="IPR006700">
    <property type="entry name" value="RsmE"/>
</dbReference>
<evidence type="ECO:0000256" key="3">
    <source>
        <dbReference type="ARBA" id="ARBA00012328"/>
    </source>
</evidence>
<evidence type="ECO:0000256" key="6">
    <source>
        <dbReference type="ARBA" id="ARBA00022552"/>
    </source>
</evidence>
<dbReference type="InterPro" id="IPR046886">
    <property type="entry name" value="RsmE_MTase_dom"/>
</dbReference>
<dbReference type="GO" id="GO:0070475">
    <property type="term" value="P:rRNA base methylation"/>
    <property type="evidence" value="ECO:0007669"/>
    <property type="project" value="TreeGrafter"/>
</dbReference>
<dbReference type="Pfam" id="PF04452">
    <property type="entry name" value="Methyltrans_RNA"/>
    <property type="match status" value="1"/>
</dbReference>
<keyword evidence="7 12" id="KW-0489">Methyltransferase</keyword>
<dbReference type="SUPFAM" id="SSF88697">
    <property type="entry name" value="PUA domain-like"/>
    <property type="match status" value="1"/>
</dbReference>
<comment type="function">
    <text evidence="10 12">Specifically methylates the N3 position of the uracil ring of uridine 1498 (m3U1498) in 16S rRNA. Acts on the fully assembled 30S ribosomal subunit.</text>
</comment>
<feature type="domain" description="Ribosomal RNA small subunit methyltransferase E methyltransferase" evidence="13">
    <location>
        <begin position="75"/>
        <end position="236"/>
    </location>
</feature>
<dbReference type="Proteomes" id="UP000234271">
    <property type="component" value="Chromosome"/>
</dbReference>
<comment type="similarity">
    <text evidence="2 12">Belongs to the RNA methyltransferase RsmE family.</text>
</comment>
<dbReference type="CDD" id="cd18084">
    <property type="entry name" value="RsmE-like"/>
    <property type="match status" value="1"/>
</dbReference>
<feature type="domain" description="Ribosomal RNA small subunit methyltransferase E PUA-like" evidence="14">
    <location>
        <begin position="20"/>
        <end position="66"/>
    </location>
</feature>
<evidence type="ECO:0000256" key="9">
    <source>
        <dbReference type="ARBA" id="ARBA00022691"/>
    </source>
</evidence>
<keyword evidence="8 12" id="KW-0808">Transferase</keyword>
<dbReference type="EMBL" id="CP018889">
    <property type="protein sequence ID" value="AUI67734.1"/>
    <property type="molecule type" value="Genomic_DNA"/>
</dbReference>
<keyword evidence="6 12" id="KW-0698">rRNA processing</keyword>
<proteinExistence type="inferred from homology"/>
<evidence type="ECO:0000256" key="10">
    <source>
        <dbReference type="ARBA" id="ARBA00025699"/>
    </source>
</evidence>
<dbReference type="Gene3D" id="3.40.1280.10">
    <property type="match status" value="1"/>
</dbReference>
<evidence type="ECO:0000256" key="7">
    <source>
        <dbReference type="ARBA" id="ARBA00022603"/>
    </source>
</evidence>
<dbReference type="PANTHER" id="PTHR30027">
    <property type="entry name" value="RIBOSOMAL RNA SMALL SUBUNIT METHYLTRANSFERASE E"/>
    <property type="match status" value="1"/>
</dbReference>
<dbReference type="EC" id="2.1.1.193" evidence="3 12"/>
<evidence type="ECO:0000256" key="4">
    <source>
        <dbReference type="ARBA" id="ARBA00013673"/>
    </source>
</evidence>
<comment type="catalytic activity">
    <reaction evidence="11 12">
        <text>uridine(1498) in 16S rRNA + S-adenosyl-L-methionine = N(3)-methyluridine(1498) in 16S rRNA + S-adenosyl-L-homocysteine + H(+)</text>
        <dbReference type="Rhea" id="RHEA:42920"/>
        <dbReference type="Rhea" id="RHEA-COMP:10283"/>
        <dbReference type="Rhea" id="RHEA-COMP:10284"/>
        <dbReference type="ChEBI" id="CHEBI:15378"/>
        <dbReference type="ChEBI" id="CHEBI:57856"/>
        <dbReference type="ChEBI" id="CHEBI:59789"/>
        <dbReference type="ChEBI" id="CHEBI:65315"/>
        <dbReference type="ChEBI" id="CHEBI:74502"/>
        <dbReference type="EC" id="2.1.1.193"/>
    </reaction>
</comment>
<dbReference type="InterPro" id="IPR015947">
    <property type="entry name" value="PUA-like_sf"/>
</dbReference>